<dbReference type="InterPro" id="IPR004963">
    <property type="entry name" value="PAE/NOTUM"/>
</dbReference>
<protein>
    <recommendedName>
        <fullName evidence="3">Pectin acetylesterase</fullName>
    </recommendedName>
</protein>
<gene>
    <name evidence="1" type="ORF">AURANDRAFT_62748</name>
</gene>
<dbReference type="Pfam" id="PF03283">
    <property type="entry name" value="PAE"/>
    <property type="match status" value="1"/>
</dbReference>
<dbReference type="GO" id="GO:0016787">
    <property type="term" value="F:hydrolase activity"/>
    <property type="evidence" value="ECO:0007669"/>
    <property type="project" value="InterPro"/>
</dbReference>
<organism evidence="2">
    <name type="scientific">Aureococcus anophagefferens</name>
    <name type="common">Harmful bloom alga</name>
    <dbReference type="NCBI Taxonomy" id="44056"/>
    <lineage>
        <taxon>Eukaryota</taxon>
        <taxon>Sar</taxon>
        <taxon>Stramenopiles</taxon>
        <taxon>Ochrophyta</taxon>
        <taxon>Pelagophyceae</taxon>
        <taxon>Pelagomonadales</taxon>
        <taxon>Pelagomonadaceae</taxon>
        <taxon>Aureococcus</taxon>
    </lineage>
</organism>
<dbReference type="AlphaFoldDB" id="F0Y2X0"/>
<reference evidence="1 2" key="1">
    <citation type="journal article" date="2011" name="Proc. Natl. Acad. Sci. U.S.A.">
        <title>Niche of harmful alga Aureococcus anophagefferens revealed through ecogenomics.</title>
        <authorList>
            <person name="Gobler C.J."/>
            <person name="Berry D.L."/>
            <person name="Dyhrman S.T."/>
            <person name="Wilhelm S.W."/>
            <person name="Salamov A."/>
            <person name="Lobanov A.V."/>
            <person name="Zhang Y."/>
            <person name="Collier J.L."/>
            <person name="Wurch L.L."/>
            <person name="Kustka A.B."/>
            <person name="Dill B.D."/>
            <person name="Shah M."/>
            <person name="VerBerkmoes N.C."/>
            <person name="Kuo A."/>
            <person name="Terry A."/>
            <person name="Pangilinan J."/>
            <person name="Lindquist E.A."/>
            <person name="Lucas S."/>
            <person name="Paulsen I.T."/>
            <person name="Hattenrath-Lehmann T.K."/>
            <person name="Talmage S.C."/>
            <person name="Walker E.A."/>
            <person name="Koch F."/>
            <person name="Burson A.M."/>
            <person name="Marcoval M.A."/>
            <person name="Tang Y.Z."/>
            <person name="Lecleir G.R."/>
            <person name="Coyne K.J."/>
            <person name="Berg G.M."/>
            <person name="Bertrand E.M."/>
            <person name="Saito M.A."/>
            <person name="Gladyshev V.N."/>
            <person name="Grigoriev I.V."/>
        </authorList>
    </citation>
    <scope>NUCLEOTIDE SEQUENCE [LARGE SCALE GENOMIC DNA]</scope>
    <source>
        <strain evidence="2">CCMP 1984</strain>
    </source>
</reference>
<dbReference type="GeneID" id="20224036"/>
<name>F0Y2X0_AURAN</name>
<accession>F0Y2X0</accession>
<proteinExistence type="predicted"/>
<evidence type="ECO:0000313" key="2">
    <source>
        <dbReference type="Proteomes" id="UP000002729"/>
    </source>
</evidence>
<dbReference type="eggNOG" id="KOG4287">
    <property type="taxonomic scope" value="Eukaryota"/>
</dbReference>
<dbReference type="PANTHER" id="PTHR21562">
    <property type="entry name" value="NOTUM-RELATED"/>
    <property type="match status" value="1"/>
</dbReference>
<dbReference type="EMBL" id="GL833124">
    <property type="protein sequence ID" value="EGB10349.1"/>
    <property type="molecule type" value="Genomic_DNA"/>
</dbReference>
<keyword evidence="2" id="KW-1185">Reference proteome</keyword>
<dbReference type="RefSeq" id="XP_009035154.1">
    <property type="nucleotide sequence ID" value="XM_009036906.1"/>
</dbReference>
<evidence type="ECO:0000313" key="1">
    <source>
        <dbReference type="EMBL" id="EGB10349.1"/>
    </source>
</evidence>
<dbReference type="OrthoDB" id="195325at2759"/>
<evidence type="ECO:0008006" key="3">
    <source>
        <dbReference type="Google" id="ProtNLM"/>
    </source>
</evidence>
<dbReference type="Proteomes" id="UP000002729">
    <property type="component" value="Unassembled WGS sequence"/>
</dbReference>
<dbReference type="KEGG" id="aaf:AURANDRAFT_62748"/>
<sequence>MCGPPPAEAAPLLASTRPTASLRCAAVVSAALCLLAYAARGPAGALAPAALAVEADGPATDGPPGGWARVLDRHLLDGDPRAVCNDGTPALYYYAPASRGGAAWVVHLQGGGACVSADECAANEAAYAAKGQTWHFSSKASKEHLGAAPGTILSDGESALLGDAHAVYVWYCSSDAWVGDRGASDATGGRHFRGSRILDAVFDDLERNRGLGAAGAETLVVFSGSSAGGRGVVQHADRLAKRVRETCGGTLLAVVDCVEINHWFGGPPPNFRTLYLGQFEVDSADFWTNRLLSSSS</sequence>
<dbReference type="InParanoid" id="F0Y2X0"/>